<dbReference type="RefSeq" id="WP_133417966.1">
    <property type="nucleotide sequence ID" value="NZ_SCWD01000002.1"/>
</dbReference>
<dbReference type="PANTHER" id="PTHR43877:SF2">
    <property type="entry name" value="AMINOALKYLPHOSPHONATE N-ACETYLTRANSFERASE-RELATED"/>
    <property type="match status" value="1"/>
</dbReference>
<proteinExistence type="predicted"/>
<evidence type="ECO:0000259" key="3">
    <source>
        <dbReference type="PROSITE" id="PS51186"/>
    </source>
</evidence>
<evidence type="ECO:0000256" key="1">
    <source>
        <dbReference type="ARBA" id="ARBA00022679"/>
    </source>
</evidence>
<dbReference type="InterPro" id="IPR016181">
    <property type="entry name" value="Acyl_CoA_acyltransferase"/>
</dbReference>
<gene>
    <name evidence="4" type="ORF">ERX40_07980</name>
</gene>
<dbReference type="AlphaFoldDB" id="A0A9Q8CKW5"/>
<protein>
    <submittedName>
        <fullName evidence="4">GNAT family N-acetyltransferase</fullName>
    </submittedName>
</protein>
<keyword evidence="2" id="KW-0012">Acyltransferase</keyword>
<keyword evidence="1" id="KW-0808">Transferase</keyword>
<dbReference type="Proteomes" id="UP000295280">
    <property type="component" value="Unassembled WGS sequence"/>
</dbReference>
<keyword evidence="5" id="KW-1185">Reference proteome</keyword>
<dbReference type="InterPro" id="IPR050832">
    <property type="entry name" value="Bact_Acetyltransf"/>
</dbReference>
<dbReference type="PANTHER" id="PTHR43877">
    <property type="entry name" value="AMINOALKYLPHOSPHONATE N-ACETYLTRANSFERASE-RELATED-RELATED"/>
    <property type="match status" value="1"/>
</dbReference>
<accession>A0A9Q8CKW5</accession>
<dbReference type="InterPro" id="IPR000182">
    <property type="entry name" value="GNAT_dom"/>
</dbReference>
<dbReference type="Pfam" id="PF00583">
    <property type="entry name" value="Acetyltransf_1"/>
    <property type="match status" value="1"/>
</dbReference>
<dbReference type="Gene3D" id="3.40.630.30">
    <property type="match status" value="1"/>
</dbReference>
<dbReference type="EMBL" id="SCWD01000002">
    <property type="protein sequence ID" value="TDM02484.1"/>
    <property type="molecule type" value="Genomic_DNA"/>
</dbReference>
<comment type="caution">
    <text evidence="4">The sequence shown here is derived from an EMBL/GenBank/DDBJ whole genome shotgun (WGS) entry which is preliminary data.</text>
</comment>
<reference evidence="4 5" key="1">
    <citation type="submission" date="2019-01" db="EMBL/GenBank/DDBJ databases">
        <title>Draft genome sequences of the type strains of six Macrococcus species.</title>
        <authorList>
            <person name="Mazhar S."/>
            <person name="Altermann E."/>
            <person name="Hill C."/>
            <person name="Mcauliffe O."/>
        </authorList>
    </citation>
    <scope>NUCLEOTIDE SEQUENCE [LARGE SCALE GENOMIC DNA]</scope>
    <source>
        <strain evidence="4 5">ATCC 51828</strain>
    </source>
</reference>
<evidence type="ECO:0000313" key="4">
    <source>
        <dbReference type="EMBL" id="TDM02484.1"/>
    </source>
</evidence>
<dbReference type="GO" id="GO:0016747">
    <property type="term" value="F:acyltransferase activity, transferring groups other than amino-acyl groups"/>
    <property type="evidence" value="ECO:0007669"/>
    <property type="project" value="InterPro"/>
</dbReference>
<dbReference type="PROSITE" id="PS51186">
    <property type="entry name" value="GNAT"/>
    <property type="match status" value="1"/>
</dbReference>
<dbReference type="CDD" id="cd04301">
    <property type="entry name" value="NAT_SF"/>
    <property type="match status" value="1"/>
</dbReference>
<evidence type="ECO:0000256" key="2">
    <source>
        <dbReference type="ARBA" id="ARBA00023315"/>
    </source>
</evidence>
<dbReference type="OrthoDB" id="7205533at2"/>
<evidence type="ECO:0000313" key="5">
    <source>
        <dbReference type="Proteomes" id="UP000295280"/>
    </source>
</evidence>
<feature type="domain" description="N-acetyltransferase" evidence="3">
    <location>
        <begin position="3"/>
        <end position="172"/>
    </location>
</feature>
<name>A0A9Q8CKW5_9STAP</name>
<sequence>MEALIREIEVKDVQALQTISRETFRETFEADNSETHLMNHLKAAYNTQKLTDELENPDSFFYFAETKEGIAGYLKLNIRDAQSEDMGNRALEVERIYIRSAFHRQGIGQALMKKAYEVAAAKEKSRIWLGVWEHNAQAIAFYKKEGFQKTGEHVFMMGDDPQTDFIYEKELEC</sequence>
<dbReference type="SUPFAM" id="SSF55729">
    <property type="entry name" value="Acyl-CoA N-acyltransferases (Nat)"/>
    <property type="match status" value="1"/>
</dbReference>
<organism evidence="4 5">
    <name type="scientific">Macrococcus carouselicus</name>
    <dbReference type="NCBI Taxonomy" id="69969"/>
    <lineage>
        <taxon>Bacteria</taxon>
        <taxon>Bacillati</taxon>
        <taxon>Bacillota</taxon>
        <taxon>Bacilli</taxon>
        <taxon>Bacillales</taxon>
        <taxon>Staphylococcaceae</taxon>
        <taxon>Macrococcus</taxon>
    </lineage>
</organism>